<dbReference type="STRING" id="626940.BHW43_09875"/>
<dbReference type="Gene3D" id="3.10.310.30">
    <property type="match status" value="1"/>
</dbReference>
<accession>A0A1Q6R224</accession>
<evidence type="ECO:0000313" key="4">
    <source>
        <dbReference type="Proteomes" id="UP000186777"/>
    </source>
</evidence>
<comment type="caution">
    <text evidence="3">The sequence shown here is derived from an EMBL/GenBank/DDBJ whole genome shotgun (WGS) entry which is preliminary data.</text>
</comment>
<dbReference type="PANTHER" id="PTHR47618:SF1">
    <property type="entry name" value="BIFUNCTIONAL OLIGORIBONUCLEASE AND PAP PHOSPHATASE NRNA"/>
    <property type="match status" value="1"/>
</dbReference>
<feature type="domain" description="DDH" evidence="1">
    <location>
        <begin position="19"/>
        <end position="160"/>
    </location>
</feature>
<feature type="domain" description="DHHA1" evidence="2">
    <location>
        <begin position="238"/>
        <end position="314"/>
    </location>
</feature>
<organism evidence="3 4">
    <name type="scientific">Phascolarctobacterium succinatutens</name>
    <dbReference type="NCBI Taxonomy" id="626940"/>
    <lineage>
        <taxon>Bacteria</taxon>
        <taxon>Bacillati</taxon>
        <taxon>Bacillota</taxon>
        <taxon>Negativicutes</taxon>
        <taxon>Acidaminococcales</taxon>
        <taxon>Acidaminococcaceae</taxon>
        <taxon>Phascolarctobacterium</taxon>
    </lineage>
</organism>
<proteinExistence type="predicted"/>
<dbReference type="InterPro" id="IPR001667">
    <property type="entry name" value="DDH_dom"/>
</dbReference>
<evidence type="ECO:0000259" key="1">
    <source>
        <dbReference type="Pfam" id="PF01368"/>
    </source>
</evidence>
<sequence length="316" mass="34497">MSKELSLQETGAMLLAAEKIVLCTHVSPDGDTLGSTLGLARFLLAQGKQVTVFCDDVINKSFSFFPGIELCERPVEGSKLQTDLLVVIDASSFDRIGLVSEVVEAKILLNIDHHISNERFAEYLYLDAKAAAVGEVMCDLFMAMQWPLDKEIATCFYTAISTDCGSFRYANTTPKTMRNAAKLLEYGVQPNEISDALDVRSRDTVELLAKVLPSLTFAYEGKIAYLTITNDLYDKDVQTDSFVSYPRYIEGVDVAIMFKAVEPAVTRVSMRSKSVDVSAVAVAFGGGGHLRAAGCTIYAPVEEARTQLLEALGKLV</sequence>
<dbReference type="RefSeq" id="WP_303680426.1">
    <property type="nucleotide sequence ID" value="NZ_MNTG01000045.1"/>
</dbReference>
<evidence type="ECO:0000259" key="2">
    <source>
        <dbReference type="Pfam" id="PF02272"/>
    </source>
</evidence>
<dbReference type="EMBL" id="MNTG01000045">
    <property type="protein sequence ID" value="OLA36442.1"/>
    <property type="molecule type" value="Genomic_DNA"/>
</dbReference>
<gene>
    <name evidence="3" type="ORF">BHW43_09875</name>
</gene>
<dbReference type="Proteomes" id="UP000186777">
    <property type="component" value="Unassembled WGS sequence"/>
</dbReference>
<dbReference type="InterPro" id="IPR051319">
    <property type="entry name" value="Oligoribo/pAp-PDE_c-di-AMP_PDE"/>
</dbReference>
<reference evidence="3 4" key="1">
    <citation type="journal article" date="2016" name="Nat. Biotechnol.">
        <title>Measurement of bacterial replication rates in microbial communities.</title>
        <authorList>
            <person name="Brown C.T."/>
            <person name="Olm M.R."/>
            <person name="Thomas B.C."/>
            <person name="Banfield J.F."/>
        </authorList>
    </citation>
    <scope>NUCLEOTIDE SEQUENCE [LARGE SCALE GENOMIC DNA]</scope>
    <source>
        <strain evidence="3">46_33</strain>
    </source>
</reference>
<dbReference type="InterPro" id="IPR038763">
    <property type="entry name" value="DHH_sf"/>
</dbReference>
<dbReference type="Pfam" id="PF02272">
    <property type="entry name" value="DHHA1"/>
    <property type="match status" value="1"/>
</dbReference>
<protein>
    <submittedName>
        <fullName evidence="3">DHH family phosphoesterase</fullName>
    </submittedName>
</protein>
<dbReference type="SUPFAM" id="SSF64182">
    <property type="entry name" value="DHH phosphoesterases"/>
    <property type="match status" value="1"/>
</dbReference>
<name>A0A1Q6R224_9FIRM</name>
<dbReference type="AlphaFoldDB" id="A0A1Q6R224"/>
<dbReference type="InterPro" id="IPR003156">
    <property type="entry name" value="DHHA1_dom"/>
</dbReference>
<evidence type="ECO:0000313" key="3">
    <source>
        <dbReference type="EMBL" id="OLA36442.1"/>
    </source>
</evidence>
<dbReference type="Pfam" id="PF01368">
    <property type="entry name" value="DHH"/>
    <property type="match status" value="1"/>
</dbReference>
<dbReference type="Gene3D" id="3.90.1640.10">
    <property type="entry name" value="inorganic pyrophosphatase (n-terminal core)"/>
    <property type="match status" value="1"/>
</dbReference>
<dbReference type="GO" id="GO:0003676">
    <property type="term" value="F:nucleic acid binding"/>
    <property type="evidence" value="ECO:0007669"/>
    <property type="project" value="InterPro"/>
</dbReference>
<dbReference type="PANTHER" id="PTHR47618">
    <property type="entry name" value="BIFUNCTIONAL OLIGORIBONUCLEASE AND PAP PHOSPHATASE NRNA"/>
    <property type="match status" value="1"/>
</dbReference>